<sequence>MLDKMKVCGKCFPKAEAEKMKAQYPRVNWKAPAYKGSNTKLKRDAWVPAACPLKASPMPKGKPTPTHKGKPAPTHKGKKPRANFKPKKETNFVAQLLDGI</sequence>
<proteinExistence type="predicted"/>
<comment type="caution">
    <text evidence="2">The sequence shown here is derived from an EMBL/GenBank/DDBJ whole genome shotgun (WGS) entry which is preliminary data.</text>
</comment>
<reference evidence="2 3" key="1">
    <citation type="submission" date="2024-02" db="EMBL/GenBank/DDBJ databases">
        <title>De novo assembly and annotation of 12 fungi associated with fruit tree decline syndrome in Ontario, Canada.</title>
        <authorList>
            <person name="Sulman M."/>
            <person name="Ellouze W."/>
            <person name="Ilyukhin E."/>
        </authorList>
    </citation>
    <scope>NUCLEOTIDE SEQUENCE [LARGE SCALE GENOMIC DNA]</scope>
    <source>
        <strain evidence="2 3">M97-236</strain>
    </source>
</reference>
<feature type="compositionally biased region" description="Basic residues" evidence="1">
    <location>
        <begin position="65"/>
        <end position="85"/>
    </location>
</feature>
<evidence type="ECO:0000256" key="1">
    <source>
        <dbReference type="SAM" id="MobiDB-lite"/>
    </source>
</evidence>
<name>A0ABR3R7W6_9PLEO</name>
<organism evidence="2 3">
    <name type="scientific">Nothophoma quercina</name>
    <dbReference type="NCBI Taxonomy" id="749835"/>
    <lineage>
        <taxon>Eukaryota</taxon>
        <taxon>Fungi</taxon>
        <taxon>Dikarya</taxon>
        <taxon>Ascomycota</taxon>
        <taxon>Pezizomycotina</taxon>
        <taxon>Dothideomycetes</taxon>
        <taxon>Pleosporomycetidae</taxon>
        <taxon>Pleosporales</taxon>
        <taxon>Pleosporineae</taxon>
        <taxon>Didymellaceae</taxon>
        <taxon>Nothophoma</taxon>
    </lineage>
</organism>
<accession>A0ABR3R7W6</accession>
<feature type="region of interest" description="Disordered" evidence="1">
    <location>
        <begin position="52"/>
        <end position="100"/>
    </location>
</feature>
<evidence type="ECO:0000313" key="3">
    <source>
        <dbReference type="Proteomes" id="UP001521222"/>
    </source>
</evidence>
<keyword evidence="3" id="KW-1185">Reference proteome</keyword>
<gene>
    <name evidence="2" type="ORF">SLS59_005924</name>
</gene>
<protein>
    <submittedName>
        <fullName evidence="2">Uncharacterized protein</fullName>
    </submittedName>
</protein>
<evidence type="ECO:0000313" key="2">
    <source>
        <dbReference type="EMBL" id="KAL1600298.1"/>
    </source>
</evidence>
<dbReference type="Proteomes" id="UP001521222">
    <property type="component" value="Unassembled WGS sequence"/>
</dbReference>
<dbReference type="EMBL" id="JAKIXB020000018">
    <property type="protein sequence ID" value="KAL1600298.1"/>
    <property type="molecule type" value="Genomic_DNA"/>
</dbReference>